<evidence type="ECO:0000313" key="3">
    <source>
        <dbReference type="EMBL" id="PWF21619.1"/>
    </source>
</evidence>
<dbReference type="Gene3D" id="3.10.20.440">
    <property type="entry name" value="2Fe-2S iron-sulphur cluster binding domain, sarcosine oxidase, alpha subunit, N-terminal domain"/>
    <property type="match status" value="1"/>
</dbReference>
<reference evidence="4" key="1">
    <citation type="submission" date="2018-05" db="EMBL/GenBank/DDBJ databases">
        <authorList>
            <person name="Li Y."/>
        </authorList>
    </citation>
    <scope>NUCLEOTIDE SEQUENCE [LARGE SCALE GENOMIC DNA]</scope>
    <source>
        <strain evidence="4">3d-2-2</strain>
    </source>
</reference>
<dbReference type="InterPro" id="IPR042204">
    <property type="entry name" value="2Fe-2S-bd_N"/>
</dbReference>
<dbReference type="AlphaFoldDB" id="A0A2V1JUG2"/>
<dbReference type="InterPro" id="IPR001041">
    <property type="entry name" value="2Fe-2S_ferredoxin-type"/>
</dbReference>
<dbReference type="RefSeq" id="WP_109062963.1">
    <property type="nucleotide sequence ID" value="NZ_QETA01000007.1"/>
</dbReference>
<dbReference type="Pfam" id="PF13510">
    <property type="entry name" value="Fer2_4"/>
    <property type="match status" value="1"/>
</dbReference>
<keyword evidence="1" id="KW-0560">Oxidoreductase</keyword>
<evidence type="ECO:0000256" key="1">
    <source>
        <dbReference type="ARBA" id="ARBA00023002"/>
    </source>
</evidence>
<dbReference type="PROSITE" id="PS51085">
    <property type="entry name" value="2FE2S_FER_2"/>
    <property type="match status" value="1"/>
</dbReference>
<sequence length="116" mass="12324">MLTENLFRTLPARPDTAPPALVAIEFDGQNLQVPAGVTLAAALLAAGVDRFRTSVVSQAPRAPYCMMGVCFECLVEIDGKPSQQSCLTTVRAGMKVRSMEGARALELALTGEDDGR</sequence>
<organism evidence="3 4">
    <name type="scientific">Corticimicrobacter populi</name>
    <dbReference type="NCBI Taxonomy" id="2175229"/>
    <lineage>
        <taxon>Bacteria</taxon>
        <taxon>Pseudomonadati</taxon>
        <taxon>Pseudomonadota</taxon>
        <taxon>Betaproteobacteria</taxon>
        <taxon>Burkholderiales</taxon>
        <taxon>Alcaligenaceae</taxon>
        <taxon>Corticimicrobacter</taxon>
    </lineage>
</organism>
<feature type="domain" description="2Fe-2S ferredoxin-type" evidence="2">
    <location>
        <begin position="20"/>
        <end position="102"/>
    </location>
</feature>
<dbReference type="GO" id="GO:0051536">
    <property type="term" value="F:iron-sulfur cluster binding"/>
    <property type="evidence" value="ECO:0007669"/>
    <property type="project" value="InterPro"/>
</dbReference>
<name>A0A2V1JUG2_9BURK</name>
<dbReference type="EMBL" id="QETA01000007">
    <property type="protein sequence ID" value="PWF21619.1"/>
    <property type="molecule type" value="Genomic_DNA"/>
</dbReference>
<evidence type="ECO:0000313" key="4">
    <source>
        <dbReference type="Proteomes" id="UP000245212"/>
    </source>
</evidence>
<protein>
    <submittedName>
        <fullName evidence="3">NAD(FAD)-dependent dehydrogenase</fullName>
    </submittedName>
</protein>
<comment type="caution">
    <text evidence="3">The sequence shown here is derived from an EMBL/GenBank/DDBJ whole genome shotgun (WGS) entry which is preliminary data.</text>
</comment>
<evidence type="ECO:0000259" key="2">
    <source>
        <dbReference type="PROSITE" id="PS51085"/>
    </source>
</evidence>
<dbReference type="SUPFAM" id="SSF54292">
    <property type="entry name" value="2Fe-2S ferredoxin-like"/>
    <property type="match status" value="1"/>
</dbReference>
<dbReference type="InterPro" id="IPR036010">
    <property type="entry name" value="2Fe-2S_ferredoxin-like_sf"/>
</dbReference>
<keyword evidence="4" id="KW-1185">Reference proteome</keyword>
<dbReference type="Proteomes" id="UP000245212">
    <property type="component" value="Unassembled WGS sequence"/>
</dbReference>
<gene>
    <name evidence="3" type="ORF">DD235_14880</name>
</gene>
<accession>A0A2V1JUG2</accession>
<dbReference type="GO" id="GO:0016491">
    <property type="term" value="F:oxidoreductase activity"/>
    <property type="evidence" value="ECO:0007669"/>
    <property type="project" value="UniProtKB-KW"/>
</dbReference>
<proteinExistence type="predicted"/>